<organism evidence="2 3">
    <name type="scientific">Streptacidiphilus fuscans</name>
    <dbReference type="NCBI Taxonomy" id="2789292"/>
    <lineage>
        <taxon>Bacteria</taxon>
        <taxon>Bacillati</taxon>
        <taxon>Actinomycetota</taxon>
        <taxon>Actinomycetes</taxon>
        <taxon>Kitasatosporales</taxon>
        <taxon>Streptomycetaceae</taxon>
        <taxon>Streptacidiphilus</taxon>
    </lineage>
</organism>
<accession>A0A931BEE0</accession>
<reference evidence="2" key="1">
    <citation type="submission" date="2020-11" db="EMBL/GenBank/DDBJ databases">
        <title>Isolation and identification of active actinomycetes.</title>
        <authorList>
            <person name="Yu B."/>
        </authorList>
    </citation>
    <scope>NUCLEOTIDE SEQUENCE</scope>
    <source>
        <strain evidence="2">NEAU-YB345</strain>
    </source>
</reference>
<gene>
    <name evidence="2" type="ORF">I2501_28270</name>
</gene>
<keyword evidence="1" id="KW-1133">Transmembrane helix</keyword>
<protein>
    <submittedName>
        <fullName evidence="2">DUF4436 family protein</fullName>
    </submittedName>
</protein>
<dbReference type="InterPro" id="IPR027948">
    <property type="entry name" value="DUF4436"/>
</dbReference>
<keyword evidence="1" id="KW-0472">Membrane</keyword>
<evidence type="ECO:0000256" key="1">
    <source>
        <dbReference type="SAM" id="Phobius"/>
    </source>
</evidence>
<proteinExistence type="predicted"/>
<name>A0A931BEE0_9ACTN</name>
<feature type="transmembrane region" description="Helical" evidence="1">
    <location>
        <begin position="199"/>
        <end position="223"/>
    </location>
</feature>
<sequence length="304" mass="32106">MRAVGGRRSRWRSLRPLRTPLVLVLAVAAVCGAGVALYLNERSSRQQITVVGNPSANDWVELDITSQGVDTSALELSLSVTAVPHGSLAAEPDSLVFTKNVEITTVSLTTTTFHTIPGEPAPLQVVSAGLYDGTPTDYPFDHYDVSAGWIATVDGHDVPLAITFSDSDPFFVVRPTKSTSAGSVARLDARAGRSRGTFILAWFMMVAMWALALAVAGGAWVLARRRQGMVWPALGWMAATLFALVGLRNAAPGSPPIGSLMDYVAFFWAEAIIAAGLAVTTAFGVRAERRAIAAEGASKALPPA</sequence>
<keyword evidence="1" id="KW-0812">Transmembrane</keyword>
<comment type="caution">
    <text evidence="2">The sequence shown here is derived from an EMBL/GenBank/DDBJ whole genome shotgun (WGS) entry which is preliminary data.</text>
</comment>
<dbReference type="Proteomes" id="UP000657385">
    <property type="component" value="Unassembled WGS sequence"/>
</dbReference>
<feature type="transmembrane region" description="Helical" evidence="1">
    <location>
        <begin position="230"/>
        <end position="251"/>
    </location>
</feature>
<dbReference type="RefSeq" id="WP_196197105.1">
    <property type="nucleotide sequence ID" value="NZ_JADPRT010000014.1"/>
</dbReference>
<keyword evidence="3" id="KW-1185">Reference proteome</keyword>
<dbReference type="Pfam" id="PF14494">
    <property type="entry name" value="DUF4436"/>
    <property type="match status" value="1"/>
</dbReference>
<evidence type="ECO:0000313" key="2">
    <source>
        <dbReference type="EMBL" id="MBF9071925.1"/>
    </source>
</evidence>
<feature type="transmembrane region" description="Helical" evidence="1">
    <location>
        <begin position="263"/>
        <end position="285"/>
    </location>
</feature>
<feature type="transmembrane region" description="Helical" evidence="1">
    <location>
        <begin position="21"/>
        <end position="39"/>
    </location>
</feature>
<dbReference type="EMBL" id="JADPRT010000014">
    <property type="protein sequence ID" value="MBF9071925.1"/>
    <property type="molecule type" value="Genomic_DNA"/>
</dbReference>
<dbReference type="AlphaFoldDB" id="A0A931BEE0"/>
<evidence type="ECO:0000313" key="3">
    <source>
        <dbReference type="Proteomes" id="UP000657385"/>
    </source>
</evidence>